<dbReference type="Gene3D" id="3.40.50.11030">
    <property type="entry name" value="Threonylcarbamoyl-AMP synthase, C-terminal domain"/>
    <property type="match status" value="1"/>
</dbReference>
<dbReference type="InterPro" id="IPR005145">
    <property type="entry name" value="Sua5_C"/>
</dbReference>
<evidence type="ECO:0000313" key="2">
    <source>
        <dbReference type="EMBL" id="SCW44485.1"/>
    </source>
</evidence>
<feature type="domain" description="Threonylcarbamoyl-AMP synthase C-terminal" evidence="1">
    <location>
        <begin position="15"/>
        <end position="58"/>
    </location>
</feature>
<proteinExistence type="predicted"/>
<evidence type="ECO:0000259" key="1">
    <source>
        <dbReference type="Pfam" id="PF03481"/>
    </source>
</evidence>
<dbReference type="AlphaFoldDB" id="A0A1G4QJ71"/>
<dbReference type="InterPro" id="IPR038385">
    <property type="entry name" value="Sua5/YwlC_C"/>
</dbReference>
<accession>A0A1G4QJ71</accession>
<evidence type="ECO:0000313" key="3">
    <source>
        <dbReference type="Proteomes" id="UP000199262"/>
    </source>
</evidence>
<reference evidence="3" key="1">
    <citation type="submission" date="2016-10" db="EMBL/GenBank/DDBJ databases">
        <authorList>
            <person name="Varghese N."/>
            <person name="Submissions S."/>
        </authorList>
    </citation>
    <scope>NUCLEOTIDE SEQUENCE [LARGE SCALE GENOMIC DNA]</scope>
    <source>
        <strain evidence="3">ATCC 51557</strain>
    </source>
</reference>
<keyword evidence="3" id="KW-1185">Reference proteome</keyword>
<gene>
    <name evidence="2" type="ORF">SAMN02983004_01135</name>
</gene>
<organism evidence="2 3">
    <name type="scientific">Borreliella japonica</name>
    <name type="common">Borrelia japonica</name>
    <dbReference type="NCBI Taxonomy" id="34095"/>
    <lineage>
        <taxon>Bacteria</taxon>
        <taxon>Pseudomonadati</taxon>
        <taxon>Spirochaetota</taxon>
        <taxon>Spirochaetia</taxon>
        <taxon>Spirochaetales</taxon>
        <taxon>Borreliaceae</taxon>
        <taxon>Borreliella</taxon>
    </lineage>
</organism>
<sequence>MFSFLWDKKNITIFHSLDEYTQNLYKELASSENKYKQILLEFVNDYELGTAINDRIKKISLNKFI</sequence>
<name>A0A1G4QJ71_BORJA</name>
<dbReference type="Proteomes" id="UP000199262">
    <property type="component" value="Unassembled WGS sequence"/>
</dbReference>
<dbReference type="Pfam" id="PF03481">
    <property type="entry name" value="Sua5_C"/>
    <property type="match status" value="1"/>
</dbReference>
<protein>
    <submittedName>
        <fullName evidence="2">Putative GTP-binding controlling metal-binding</fullName>
    </submittedName>
</protein>
<dbReference type="EMBL" id="FMTE01000032">
    <property type="protein sequence ID" value="SCW44485.1"/>
    <property type="molecule type" value="Genomic_DNA"/>
</dbReference>